<evidence type="ECO:0008006" key="4">
    <source>
        <dbReference type="Google" id="ProtNLM"/>
    </source>
</evidence>
<dbReference type="EMBL" id="CAMXCT020003417">
    <property type="protein sequence ID" value="CAL1157722.1"/>
    <property type="molecule type" value="Genomic_DNA"/>
</dbReference>
<dbReference type="EMBL" id="CAMXCT030003417">
    <property type="protein sequence ID" value="CAL4791659.1"/>
    <property type="molecule type" value="Genomic_DNA"/>
</dbReference>
<sequence length="437" mass="46573">MRRFAKDVFDVESWILQISPVLSDVESSDEVPLPLVGTRALKLLLAHCAEQRARTRWTLSRKLPTADLEELHGAAHVLALDHLAGLCATKLADCILQCEKFEGRPAPIGLATKFRVLRSHAARLVPQALAAVVRSVSSGGLDALEVVSRHSSHSSADVRLAVARAMSSAPPGHPVADWLPRRLRCEDVELVQIELLSSIAKALPPMNASLVVPFLAPNRTVDIRCTAIITLKALASAAGAPHAGVLAALVGAAPLYTRQGISDSSPKVRLLALEVFEQLNSKALRIIKAVGGRLQDEDDVVREAAVNTLLVLSAEGKEDEVSTAIHSALEALRHPASAIRSCAIRVLCQIGRGNSVAMSGLAAYLSVPGVQSTACFALLKVAGAREAIKVALSCLESGSQKYRDAAPHCLQVMAGQVPGQWMVRCISALLPRYLSHK</sequence>
<organism evidence="1">
    <name type="scientific">Cladocopium goreaui</name>
    <dbReference type="NCBI Taxonomy" id="2562237"/>
    <lineage>
        <taxon>Eukaryota</taxon>
        <taxon>Sar</taxon>
        <taxon>Alveolata</taxon>
        <taxon>Dinophyceae</taxon>
        <taxon>Suessiales</taxon>
        <taxon>Symbiodiniaceae</taxon>
        <taxon>Cladocopium</taxon>
    </lineage>
</organism>
<feature type="non-terminal residue" evidence="1">
    <location>
        <position position="1"/>
    </location>
</feature>
<dbReference type="InterPro" id="IPR016024">
    <property type="entry name" value="ARM-type_fold"/>
</dbReference>
<gene>
    <name evidence="1" type="ORF">C1SCF055_LOCUS30138</name>
</gene>
<reference evidence="2 3" key="2">
    <citation type="submission" date="2024-05" db="EMBL/GenBank/DDBJ databases">
        <authorList>
            <person name="Chen Y."/>
            <person name="Shah S."/>
            <person name="Dougan E. K."/>
            <person name="Thang M."/>
            <person name="Chan C."/>
        </authorList>
    </citation>
    <scope>NUCLEOTIDE SEQUENCE [LARGE SCALE GENOMIC DNA]</scope>
</reference>
<proteinExistence type="predicted"/>
<evidence type="ECO:0000313" key="3">
    <source>
        <dbReference type="Proteomes" id="UP001152797"/>
    </source>
</evidence>
<dbReference type="Gene3D" id="1.25.10.10">
    <property type="entry name" value="Leucine-rich Repeat Variant"/>
    <property type="match status" value="2"/>
</dbReference>
<protein>
    <recommendedName>
        <fullName evidence="4">ARM repeat superfamily protein</fullName>
    </recommendedName>
</protein>
<dbReference type="InterPro" id="IPR011989">
    <property type="entry name" value="ARM-like"/>
</dbReference>
<dbReference type="OrthoDB" id="3173976at2759"/>
<keyword evidence="3" id="KW-1185">Reference proteome</keyword>
<dbReference type="Proteomes" id="UP001152797">
    <property type="component" value="Unassembled WGS sequence"/>
</dbReference>
<evidence type="ECO:0000313" key="2">
    <source>
        <dbReference type="EMBL" id="CAL4791659.1"/>
    </source>
</evidence>
<name>A0A9P1GBM0_9DINO</name>
<dbReference type="EMBL" id="CAMXCT010003417">
    <property type="protein sequence ID" value="CAI4004347.1"/>
    <property type="molecule type" value="Genomic_DNA"/>
</dbReference>
<reference evidence="1" key="1">
    <citation type="submission" date="2022-10" db="EMBL/GenBank/DDBJ databases">
        <authorList>
            <person name="Chen Y."/>
            <person name="Dougan E. K."/>
            <person name="Chan C."/>
            <person name="Rhodes N."/>
            <person name="Thang M."/>
        </authorList>
    </citation>
    <scope>NUCLEOTIDE SEQUENCE</scope>
</reference>
<dbReference type="SUPFAM" id="SSF48371">
    <property type="entry name" value="ARM repeat"/>
    <property type="match status" value="1"/>
</dbReference>
<evidence type="ECO:0000313" key="1">
    <source>
        <dbReference type="EMBL" id="CAI4004347.1"/>
    </source>
</evidence>
<dbReference type="AlphaFoldDB" id="A0A9P1GBM0"/>
<accession>A0A9P1GBM0</accession>
<comment type="caution">
    <text evidence="1">The sequence shown here is derived from an EMBL/GenBank/DDBJ whole genome shotgun (WGS) entry which is preliminary data.</text>
</comment>